<feature type="compositionally biased region" description="Low complexity" evidence="1">
    <location>
        <begin position="1"/>
        <end position="14"/>
    </location>
</feature>
<evidence type="ECO:0000313" key="2">
    <source>
        <dbReference type="EMBL" id="KAK3675182.1"/>
    </source>
</evidence>
<accession>A0AAE0WNX6</accession>
<organism evidence="2 3">
    <name type="scientific">Recurvomyces mirabilis</name>
    <dbReference type="NCBI Taxonomy" id="574656"/>
    <lineage>
        <taxon>Eukaryota</taxon>
        <taxon>Fungi</taxon>
        <taxon>Dikarya</taxon>
        <taxon>Ascomycota</taxon>
        <taxon>Pezizomycotina</taxon>
        <taxon>Dothideomycetes</taxon>
        <taxon>Dothideomycetidae</taxon>
        <taxon>Mycosphaerellales</taxon>
        <taxon>Teratosphaeriaceae</taxon>
        <taxon>Recurvomyces</taxon>
    </lineage>
</organism>
<proteinExistence type="predicted"/>
<gene>
    <name evidence="2" type="ORF">LTR78_005116</name>
</gene>
<comment type="caution">
    <text evidence="2">The sequence shown here is derived from an EMBL/GenBank/DDBJ whole genome shotgun (WGS) entry which is preliminary data.</text>
</comment>
<feature type="region of interest" description="Disordered" evidence="1">
    <location>
        <begin position="1"/>
        <end position="39"/>
    </location>
</feature>
<dbReference type="Proteomes" id="UP001274830">
    <property type="component" value="Unassembled WGS sequence"/>
</dbReference>
<keyword evidence="3" id="KW-1185">Reference proteome</keyword>
<evidence type="ECO:0000313" key="3">
    <source>
        <dbReference type="Proteomes" id="UP001274830"/>
    </source>
</evidence>
<protein>
    <submittedName>
        <fullName evidence="2">Uncharacterized protein</fullName>
    </submittedName>
</protein>
<sequence length="134" mass="14347">MQSQQSQQSSGQSGARPQYATGDPQTYLPFPGQPPSSYVYESSRDVAAGMECLPYLSPYSGQQSQYAQQATTPTGYYRDDRYVRSRPDGDCSSDIALQCTNGGTTFDICDQGGWAQMGSVAPGTTCQNGQIVAS</sequence>
<dbReference type="AlphaFoldDB" id="A0AAE0WNX6"/>
<name>A0AAE0WNX6_9PEZI</name>
<dbReference type="EMBL" id="JAUTXT010000016">
    <property type="protein sequence ID" value="KAK3675182.1"/>
    <property type="molecule type" value="Genomic_DNA"/>
</dbReference>
<reference evidence="2" key="1">
    <citation type="submission" date="2023-07" db="EMBL/GenBank/DDBJ databases">
        <title>Black Yeasts Isolated from many extreme environments.</title>
        <authorList>
            <person name="Coleine C."/>
            <person name="Stajich J.E."/>
            <person name="Selbmann L."/>
        </authorList>
    </citation>
    <scope>NUCLEOTIDE SEQUENCE</scope>
    <source>
        <strain evidence="2">CCFEE 5485</strain>
    </source>
</reference>
<evidence type="ECO:0000256" key="1">
    <source>
        <dbReference type="SAM" id="MobiDB-lite"/>
    </source>
</evidence>